<evidence type="ECO:0000259" key="21">
    <source>
        <dbReference type="Pfam" id="PF08263"/>
    </source>
</evidence>
<dbReference type="Proteomes" id="UP001281410">
    <property type="component" value="Unassembled WGS sequence"/>
</dbReference>
<keyword evidence="4" id="KW-0723">Serine/threonine-protein kinase</keyword>
<evidence type="ECO:0000256" key="17">
    <source>
        <dbReference type="ARBA" id="ARBA00023180"/>
    </source>
</evidence>
<evidence type="ECO:0000256" key="2">
    <source>
        <dbReference type="ARBA" id="ARBA00012513"/>
    </source>
</evidence>
<keyword evidence="12" id="KW-0418">Kinase</keyword>
<keyword evidence="7" id="KW-0808">Transferase</keyword>
<dbReference type="EMBL" id="JANJYJ010000007">
    <property type="protein sequence ID" value="KAK3197889.1"/>
    <property type="molecule type" value="Genomic_DNA"/>
</dbReference>
<keyword evidence="16" id="KW-0675">Receptor</keyword>
<evidence type="ECO:0000313" key="24">
    <source>
        <dbReference type="Proteomes" id="UP001281410"/>
    </source>
</evidence>
<dbReference type="Pfam" id="PF08263">
    <property type="entry name" value="LRRNT_2"/>
    <property type="match status" value="1"/>
</dbReference>
<dbReference type="GO" id="GO:0004674">
    <property type="term" value="F:protein serine/threonine kinase activity"/>
    <property type="evidence" value="ECO:0007669"/>
    <property type="project" value="UniProtKB-KW"/>
</dbReference>
<evidence type="ECO:0000256" key="12">
    <source>
        <dbReference type="ARBA" id="ARBA00022777"/>
    </source>
</evidence>
<keyword evidence="17" id="KW-0325">Glycoprotein</keyword>
<evidence type="ECO:0000256" key="4">
    <source>
        <dbReference type="ARBA" id="ARBA00022527"/>
    </source>
</evidence>
<gene>
    <name evidence="23" type="ORF">Dsin_021304</name>
</gene>
<reference evidence="23" key="1">
    <citation type="journal article" date="2023" name="Plant J.">
        <title>Genome sequences and population genomics provide insights into the demographic history, inbreeding, and mutation load of two 'living fossil' tree species of Dipteronia.</title>
        <authorList>
            <person name="Feng Y."/>
            <person name="Comes H.P."/>
            <person name="Chen J."/>
            <person name="Zhu S."/>
            <person name="Lu R."/>
            <person name="Zhang X."/>
            <person name="Li P."/>
            <person name="Qiu J."/>
            <person name="Olsen K.M."/>
            <person name="Qiu Y."/>
        </authorList>
    </citation>
    <scope>NUCLEOTIDE SEQUENCE</scope>
    <source>
        <strain evidence="23">NBL</strain>
    </source>
</reference>
<dbReference type="InterPro" id="IPR013210">
    <property type="entry name" value="LRR_N_plant-typ"/>
</dbReference>
<organism evidence="23 24">
    <name type="scientific">Dipteronia sinensis</name>
    <dbReference type="NCBI Taxonomy" id="43782"/>
    <lineage>
        <taxon>Eukaryota</taxon>
        <taxon>Viridiplantae</taxon>
        <taxon>Streptophyta</taxon>
        <taxon>Embryophyta</taxon>
        <taxon>Tracheophyta</taxon>
        <taxon>Spermatophyta</taxon>
        <taxon>Magnoliopsida</taxon>
        <taxon>eudicotyledons</taxon>
        <taxon>Gunneridae</taxon>
        <taxon>Pentapetalae</taxon>
        <taxon>rosids</taxon>
        <taxon>malvids</taxon>
        <taxon>Sapindales</taxon>
        <taxon>Sapindaceae</taxon>
        <taxon>Hippocastanoideae</taxon>
        <taxon>Acereae</taxon>
        <taxon>Dipteronia</taxon>
    </lineage>
</organism>
<feature type="domain" description="Disease resistance R13L4/SHOC-2-like LRR" evidence="22">
    <location>
        <begin position="85"/>
        <end position="184"/>
    </location>
</feature>
<keyword evidence="10" id="KW-0677">Repeat</keyword>
<evidence type="ECO:0000256" key="8">
    <source>
        <dbReference type="ARBA" id="ARBA00022692"/>
    </source>
</evidence>
<evidence type="ECO:0000256" key="20">
    <source>
        <dbReference type="SAM" id="SignalP"/>
    </source>
</evidence>
<sequence length="198" mass="21988">MNMERISRRFLMITMSVLVIISLLVHQTRGLNIEGQYLLDIKSKLVDKFNNLADWNSTDSTPCGWIAVTCNTLDYNDDPVVWSLDLNSMNLSGWLSPSIGGLVHLTSLDLSSNELSRNIPKKIGNCLSLEVLTLNNNRFEANIPKELGKLSCLRILNIYNNRLSGPIPEEIGNLASLSQLVAYSNNISGSLPAISWEP</sequence>
<dbReference type="GO" id="GO:0005524">
    <property type="term" value="F:ATP binding"/>
    <property type="evidence" value="ECO:0007669"/>
    <property type="project" value="UniProtKB-KW"/>
</dbReference>
<dbReference type="GO" id="GO:0005886">
    <property type="term" value="C:plasma membrane"/>
    <property type="evidence" value="ECO:0007669"/>
    <property type="project" value="UniProtKB-SubCell"/>
</dbReference>
<evidence type="ECO:0000256" key="5">
    <source>
        <dbReference type="ARBA" id="ARBA00022553"/>
    </source>
</evidence>
<proteinExistence type="predicted"/>
<evidence type="ECO:0000256" key="10">
    <source>
        <dbReference type="ARBA" id="ARBA00022737"/>
    </source>
</evidence>
<keyword evidence="13" id="KW-0067">ATP-binding</keyword>
<evidence type="ECO:0000256" key="19">
    <source>
        <dbReference type="ARBA" id="ARBA00048679"/>
    </source>
</evidence>
<comment type="catalytic activity">
    <reaction evidence="19">
        <text>L-seryl-[protein] + ATP = O-phospho-L-seryl-[protein] + ADP + H(+)</text>
        <dbReference type="Rhea" id="RHEA:17989"/>
        <dbReference type="Rhea" id="RHEA-COMP:9863"/>
        <dbReference type="Rhea" id="RHEA-COMP:11604"/>
        <dbReference type="ChEBI" id="CHEBI:15378"/>
        <dbReference type="ChEBI" id="CHEBI:29999"/>
        <dbReference type="ChEBI" id="CHEBI:30616"/>
        <dbReference type="ChEBI" id="CHEBI:83421"/>
        <dbReference type="ChEBI" id="CHEBI:456216"/>
        <dbReference type="EC" id="2.7.11.1"/>
    </reaction>
</comment>
<evidence type="ECO:0000256" key="6">
    <source>
        <dbReference type="ARBA" id="ARBA00022614"/>
    </source>
</evidence>
<comment type="catalytic activity">
    <reaction evidence="18">
        <text>L-threonyl-[protein] + ATP = O-phospho-L-threonyl-[protein] + ADP + H(+)</text>
        <dbReference type="Rhea" id="RHEA:46608"/>
        <dbReference type="Rhea" id="RHEA-COMP:11060"/>
        <dbReference type="Rhea" id="RHEA-COMP:11605"/>
        <dbReference type="ChEBI" id="CHEBI:15378"/>
        <dbReference type="ChEBI" id="CHEBI:30013"/>
        <dbReference type="ChEBI" id="CHEBI:30616"/>
        <dbReference type="ChEBI" id="CHEBI:61977"/>
        <dbReference type="ChEBI" id="CHEBI:456216"/>
        <dbReference type="EC" id="2.7.11.1"/>
    </reaction>
</comment>
<evidence type="ECO:0000256" key="13">
    <source>
        <dbReference type="ARBA" id="ARBA00022840"/>
    </source>
</evidence>
<evidence type="ECO:0000256" key="18">
    <source>
        <dbReference type="ARBA" id="ARBA00047899"/>
    </source>
</evidence>
<keyword evidence="11" id="KW-0547">Nucleotide-binding</keyword>
<dbReference type="InterPro" id="IPR055414">
    <property type="entry name" value="LRR_R13L4/SHOC2-like"/>
</dbReference>
<dbReference type="Pfam" id="PF23598">
    <property type="entry name" value="LRR_14"/>
    <property type="match status" value="1"/>
</dbReference>
<evidence type="ECO:0000256" key="1">
    <source>
        <dbReference type="ARBA" id="ARBA00004251"/>
    </source>
</evidence>
<comment type="caution">
    <text evidence="23">The sequence shown here is derived from an EMBL/GenBank/DDBJ whole genome shotgun (WGS) entry which is preliminary data.</text>
</comment>
<dbReference type="AlphaFoldDB" id="A0AAE0DYY7"/>
<comment type="subcellular location">
    <subcellularLocation>
        <location evidence="1">Cell membrane</location>
        <topology evidence="1">Single-pass type I membrane protein</topology>
    </subcellularLocation>
</comment>
<evidence type="ECO:0000256" key="14">
    <source>
        <dbReference type="ARBA" id="ARBA00022989"/>
    </source>
</evidence>
<keyword evidence="3" id="KW-1003">Cell membrane</keyword>
<keyword evidence="6" id="KW-0433">Leucine-rich repeat</keyword>
<keyword evidence="15" id="KW-0472">Membrane</keyword>
<evidence type="ECO:0000256" key="15">
    <source>
        <dbReference type="ARBA" id="ARBA00023136"/>
    </source>
</evidence>
<feature type="domain" description="Leucine-rich repeat-containing N-terminal plant-type" evidence="21">
    <location>
        <begin position="34"/>
        <end position="71"/>
    </location>
</feature>
<evidence type="ECO:0000313" key="23">
    <source>
        <dbReference type="EMBL" id="KAK3197889.1"/>
    </source>
</evidence>
<evidence type="ECO:0000256" key="11">
    <source>
        <dbReference type="ARBA" id="ARBA00022741"/>
    </source>
</evidence>
<evidence type="ECO:0000256" key="7">
    <source>
        <dbReference type="ARBA" id="ARBA00022679"/>
    </source>
</evidence>
<keyword evidence="14" id="KW-1133">Transmembrane helix</keyword>
<dbReference type="PANTHER" id="PTHR47988">
    <property type="entry name" value="SOMATIC EMBRYOGENESIS RECEPTOR KINASE 1"/>
    <property type="match status" value="1"/>
</dbReference>
<dbReference type="EC" id="2.7.11.1" evidence="2"/>
<keyword evidence="5" id="KW-0597">Phosphoprotein</keyword>
<keyword evidence="24" id="KW-1185">Reference proteome</keyword>
<feature type="chain" id="PRO_5042169102" description="non-specific serine/threonine protein kinase" evidence="20">
    <location>
        <begin position="31"/>
        <end position="198"/>
    </location>
</feature>
<dbReference type="InterPro" id="IPR032675">
    <property type="entry name" value="LRR_dom_sf"/>
</dbReference>
<protein>
    <recommendedName>
        <fullName evidence="2">non-specific serine/threonine protein kinase</fullName>
        <ecNumber evidence="2">2.7.11.1</ecNumber>
    </recommendedName>
</protein>
<evidence type="ECO:0000259" key="22">
    <source>
        <dbReference type="Pfam" id="PF23598"/>
    </source>
</evidence>
<evidence type="ECO:0000256" key="3">
    <source>
        <dbReference type="ARBA" id="ARBA00022475"/>
    </source>
</evidence>
<keyword evidence="8" id="KW-0812">Transmembrane</keyword>
<evidence type="ECO:0000256" key="16">
    <source>
        <dbReference type="ARBA" id="ARBA00023170"/>
    </source>
</evidence>
<feature type="signal peptide" evidence="20">
    <location>
        <begin position="1"/>
        <end position="30"/>
    </location>
</feature>
<dbReference type="Gene3D" id="3.80.10.10">
    <property type="entry name" value="Ribonuclease Inhibitor"/>
    <property type="match status" value="1"/>
</dbReference>
<evidence type="ECO:0000256" key="9">
    <source>
        <dbReference type="ARBA" id="ARBA00022729"/>
    </source>
</evidence>
<dbReference type="SUPFAM" id="SSF52058">
    <property type="entry name" value="L domain-like"/>
    <property type="match status" value="1"/>
</dbReference>
<accession>A0AAE0DYY7</accession>
<dbReference type="FunFam" id="3.80.10.10:FF:000430">
    <property type="entry name" value="Leucine-rich repeat receptor-like protein kinase PEPR1"/>
    <property type="match status" value="1"/>
</dbReference>
<keyword evidence="9 20" id="KW-0732">Signal</keyword>
<name>A0AAE0DYY7_9ROSI</name>